<sequence>MPSGHPPHLGFDMHSPMLEAAGTVLSSTADEQAPAPLENPWLQQNNSPGIEISLDGNITHWNEAFITNFAKSKAGTLKDMPVTDLFCWPEKQWAEIRREILANREISFCTYRDALNEKKGPIEWRMVPRYSRKTEVIGLICIGRDVSESARLLLELEKASKLQRKMLPEKVNDYRFNLSYYYYPNFQLSGDSFGYHYDPKRQKLILYIIDIMGHGIYTSMQMASLHSLFEVSVQNDRVSAEGILKRMNQYYLNHFDLEDFAASMIVEVDFNEMKCHVISAGIPYILHDDRRTVRKRDFPGTPLGMFDQTMFRRKSFKISKRDQLILGTDGFFDALEYYEFPDSRNRDNWLRYLHRVSLSGRSKDDVTSIYLEIK</sequence>
<dbReference type="SUPFAM" id="SSF81606">
    <property type="entry name" value="PP2C-like"/>
    <property type="match status" value="1"/>
</dbReference>
<dbReference type="AlphaFoldDB" id="D6Y147"/>
<dbReference type="STRING" id="439292.Bsel_1134"/>
<dbReference type="CDD" id="cd00130">
    <property type="entry name" value="PAS"/>
    <property type="match status" value="1"/>
</dbReference>
<organism evidence="3 4">
    <name type="scientific">Bacillus selenitireducens (strain ATCC 700615 / DSM 15326 / MLS10)</name>
    <dbReference type="NCBI Taxonomy" id="439292"/>
    <lineage>
        <taxon>Bacteria</taxon>
        <taxon>Bacillati</taxon>
        <taxon>Bacillota</taxon>
        <taxon>Bacilli</taxon>
        <taxon>Bacillales</taxon>
        <taxon>Bacillaceae</taxon>
        <taxon>Salisediminibacterium</taxon>
    </lineage>
</organism>
<dbReference type="InterPro" id="IPR052016">
    <property type="entry name" value="Bact_Sigma-Reg"/>
</dbReference>
<name>D6Y147_BACIE</name>
<dbReference type="eggNOG" id="COG2208">
    <property type="taxonomic scope" value="Bacteria"/>
</dbReference>
<reference evidence="3" key="1">
    <citation type="submission" date="2009-10" db="EMBL/GenBank/DDBJ databases">
        <title>Complete sequence of Bacillus selenitireducens MLS10.</title>
        <authorList>
            <consortium name="US DOE Joint Genome Institute"/>
            <person name="Lucas S."/>
            <person name="Copeland A."/>
            <person name="Lapidus A."/>
            <person name="Glavina del Rio T."/>
            <person name="Dalin E."/>
            <person name="Tice H."/>
            <person name="Bruce D."/>
            <person name="Goodwin L."/>
            <person name="Pitluck S."/>
            <person name="Sims D."/>
            <person name="Brettin T."/>
            <person name="Detter J.C."/>
            <person name="Han C."/>
            <person name="Larimer F."/>
            <person name="Land M."/>
            <person name="Hauser L."/>
            <person name="Kyrpides N."/>
            <person name="Ovchinnikova G."/>
            <person name="Stolz J."/>
        </authorList>
    </citation>
    <scope>NUCLEOTIDE SEQUENCE [LARGE SCALE GENOMIC DNA]</scope>
    <source>
        <strain evidence="3">MLS10</strain>
    </source>
</reference>
<accession>D6Y147</accession>
<dbReference type="SUPFAM" id="SSF55785">
    <property type="entry name" value="PYP-like sensor domain (PAS domain)"/>
    <property type="match status" value="1"/>
</dbReference>
<protein>
    <submittedName>
        <fullName evidence="3">PAS/PAC sensor protein</fullName>
    </submittedName>
</protein>
<dbReference type="SMART" id="SM00331">
    <property type="entry name" value="PP2C_SIG"/>
    <property type="match status" value="1"/>
</dbReference>
<gene>
    <name evidence="3" type="ordered locus">Bsel_1134</name>
</gene>
<dbReference type="Pfam" id="PF07228">
    <property type="entry name" value="SpoIIE"/>
    <property type="match status" value="1"/>
</dbReference>
<evidence type="ECO:0000259" key="2">
    <source>
        <dbReference type="SMART" id="SM00331"/>
    </source>
</evidence>
<dbReference type="RefSeq" id="WP_013172075.1">
    <property type="nucleotide sequence ID" value="NC_014219.1"/>
</dbReference>
<dbReference type="InterPro" id="IPR000014">
    <property type="entry name" value="PAS"/>
</dbReference>
<dbReference type="PANTHER" id="PTHR43156">
    <property type="entry name" value="STAGE II SPORULATION PROTEIN E-RELATED"/>
    <property type="match status" value="1"/>
</dbReference>
<dbReference type="HOGENOM" id="CLU_738995_0_0_9"/>
<evidence type="ECO:0000313" key="3">
    <source>
        <dbReference type="EMBL" id="ADH98651.1"/>
    </source>
</evidence>
<feature type="domain" description="PPM-type phosphatase" evidence="2">
    <location>
        <begin position="173"/>
        <end position="373"/>
    </location>
</feature>
<dbReference type="Pfam" id="PF13426">
    <property type="entry name" value="PAS_9"/>
    <property type="match status" value="1"/>
</dbReference>
<dbReference type="InterPro" id="IPR035965">
    <property type="entry name" value="PAS-like_dom_sf"/>
</dbReference>
<dbReference type="EMBL" id="CP001791">
    <property type="protein sequence ID" value="ADH98651.1"/>
    <property type="molecule type" value="Genomic_DNA"/>
</dbReference>
<dbReference type="GO" id="GO:0016791">
    <property type="term" value="F:phosphatase activity"/>
    <property type="evidence" value="ECO:0007669"/>
    <property type="project" value="TreeGrafter"/>
</dbReference>
<dbReference type="KEGG" id="bse:Bsel_1134"/>
<dbReference type="OrthoDB" id="9763484at2"/>
<evidence type="ECO:0000313" key="4">
    <source>
        <dbReference type="Proteomes" id="UP000000271"/>
    </source>
</evidence>
<dbReference type="Gene3D" id="3.30.450.20">
    <property type="entry name" value="PAS domain"/>
    <property type="match status" value="1"/>
</dbReference>
<dbReference type="Proteomes" id="UP000000271">
    <property type="component" value="Chromosome"/>
</dbReference>
<dbReference type="PANTHER" id="PTHR43156:SF2">
    <property type="entry name" value="STAGE II SPORULATION PROTEIN E"/>
    <property type="match status" value="1"/>
</dbReference>
<evidence type="ECO:0000256" key="1">
    <source>
        <dbReference type="ARBA" id="ARBA00022801"/>
    </source>
</evidence>
<proteinExistence type="predicted"/>
<dbReference type="InterPro" id="IPR001932">
    <property type="entry name" value="PPM-type_phosphatase-like_dom"/>
</dbReference>
<keyword evidence="1" id="KW-0378">Hydrolase</keyword>
<dbReference type="Gene3D" id="3.60.40.10">
    <property type="entry name" value="PPM-type phosphatase domain"/>
    <property type="match status" value="1"/>
</dbReference>
<keyword evidence="4" id="KW-1185">Reference proteome</keyword>
<dbReference type="InterPro" id="IPR036457">
    <property type="entry name" value="PPM-type-like_dom_sf"/>
</dbReference>